<dbReference type="EMBL" id="BKCJ010009150">
    <property type="protein sequence ID" value="GEU85646.1"/>
    <property type="molecule type" value="Genomic_DNA"/>
</dbReference>
<gene>
    <name evidence="2" type="ORF">Tci_057624</name>
</gene>
<comment type="caution">
    <text evidence="2">The sequence shown here is derived from an EMBL/GenBank/DDBJ whole genome shotgun (WGS) entry which is preliminary data.</text>
</comment>
<evidence type="ECO:0000259" key="1">
    <source>
        <dbReference type="Pfam" id="PF25597"/>
    </source>
</evidence>
<organism evidence="2">
    <name type="scientific">Tanacetum cinerariifolium</name>
    <name type="common">Dalmatian daisy</name>
    <name type="synonym">Chrysanthemum cinerariifolium</name>
    <dbReference type="NCBI Taxonomy" id="118510"/>
    <lineage>
        <taxon>Eukaryota</taxon>
        <taxon>Viridiplantae</taxon>
        <taxon>Streptophyta</taxon>
        <taxon>Embryophyta</taxon>
        <taxon>Tracheophyta</taxon>
        <taxon>Spermatophyta</taxon>
        <taxon>Magnoliopsida</taxon>
        <taxon>eudicotyledons</taxon>
        <taxon>Gunneridae</taxon>
        <taxon>Pentapetalae</taxon>
        <taxon>asterids</taxon>
        <taxon>campanulids</taxon>
        <taxon>Asterales</taxon>
        <taxon>Asteraceae</taxon>
        <taxon>Asteroideae</taxon>
        <taxon>Anthemideae</taxon>
        <taxon>Anthemidinae</taxon>
        <taxon>Tanacetum</taxon>
    </lineage>
</organism>
<dbReference type="PANTHER" id="PTHR11439:SF486">
    <property type="entry name" value="RLK (RECEPTOR-LIKE KINASE) PROTEIN, PUTATIVE-RELATED"/>
    <property type="match status" value="1"/>
</dbReference>
<protein>
    <recommendedName>
        <fullName evidence="1">Retroviral polymerase SH3-like domain-containing protein</fullName>
    </recommendedName>
</protein>
<dbReference type="PANTHER" id="PTHR11439">
    <property type="entry name" value="GAG-POL-RELATED RETROTRANSPOSON"/>
    <property type="match status" value="1"/>
</dbReference>
<proteinExistence type="predicted"/>
<dbReference type="Pfam" id="PF25597">
    <property type="entry name" value="SH3_retrovirus"/>
    <property type="match status" value="1"/>
</dbReference>
<evidence type="ECO:0000313" key="2">
    <source>
        <dbReference type="EMBL" id="GEU85646.1"/>
    </source>
</evidence>
<feature type="domain" description="Retroviral polymerase SH3-like" evidence="1">
    <location>
        <begin position="19"/>
        <end position="68"/>
    </location>
</feature>
<name>A0A6L2NHF3_TANCI</name>
<reference evidence="2" key="1">
    <citation type="journal article" date="2019" name="Sci. Rep.">
        <title>Draft genome of Tanacetum cinerariifolium, the natural source of mosquito coil.</title>
        <authorList>
            <person name="Yamashiro T."/>
            <person name="Shiraishi A."/>
            <person name="Satake H."/>
            <person name="Nakayama K."/>
        </authorList>
    </citation>
    <scope>NUCLEOTIDE SEQUENCE</scope>
</reference>
<sequence length="424" mass="48324">MSMTSVKSYLHKYVEQPGPKDHLDKFDAKAGDGYFLEYSFVSKAFRVFNTRRQQVKETCHVTFDESIESIRQYQVDSDVPYYIIPHGRSLTKLTQENIVPEVITLNEPDIPLTKDNKGKLIRSMAAKLIAASASECLFDDFLSEIEPNKVSKALKYLKGTLTLGLYYPKCLDFDLKGYSDSDYAGCNMDRKSTSAEAEYVATAGCYASILWMKTQLSDYDIHYKMVLCENYSSTKQVNSIQQLLAYRLITKTEVDIGEIIYNDIVNKLLNKSKLKYVSYPRFISCTLQVLLGYDYTQDVKFGSLHGILSNSNFTKDPSKVFNIELTAHMIVVNNHKDSVSPPPLYLKQKKGKSQTVTPTLPKSQGPEAFETLFKKRKLPKPKKTSNETKVDRLIISLIQHTKIRDEELGSKSKTKMVTFIKKEK</sequence>
<dbReference type="AlphaFoldDB" id="A0A6L2NHF3"/>
<accession>A0A6L2NHF3</accession>
<dbReference type="InterPro" id="IPR057670">
    <property type="entry name" value="SH3_retrovirus"/>
</dbReference>